<feature type="compositionally biased region" description="Basic residues" evidence="4">
    <location>
        <begin position="487"/>
        <end position="500"/>
    </location>
</feature>
<evidence type="ECO:0000256" key="3">
    <source>
        <dbReference type="ARBA" id="ARBA00023186"/>
    </source>
</evidence>
<dbReference type="InterPro" id="IPR027410">
    <property type="entry name" value="TCP-1-like_intermed_sf"/>
</dbReference>
<dbReference type="Gene3D" id="3.30.260.10">
    <property type="entry name" value="TCP-1-like chaperonin intermediate domain"/>
    <property type="match status" value="2"/>
</dbReference>
<dbReference type="Proteomes" id="UP001652741">
    <property type="component" value="Chromosome ssa18"/>
</dbReference>
<accession>A0A1S3N829</accession>
<dbReference type="Pfam" id="PF00118">
    <property type="entry name" value="Cpn60_TCP1"/>
    <property type="match status" value="2"/>
</dbReference>
<feature type="compositionally biased region" description="Basic and acidic residues" evidence="4">
    <location>
        <begin position="309"/>
        <end position="324"/>
    </location>
</feature>
<dbReference type="InterPro" id="IPR017998">
    <property type="entry name" value="Chaperone_TCP-1"/>
</dbReference>
<protein>
    <submittedName>
        <fullName evidence="6">T-complex protein 1 subunit theta isoform X1</fullName>
    </submittedName>
</protein>
<keyword evidence="1" id="KW-0547">Nucleotide-binding</keyword>
<dbReference type="RefSeq" id="XP_014011577.1">
    <property type="nucleotide sequence ID" value="XM_014156102.2"/>
</dbReference>
<dbReference type="InterPro" id="IPR002423">
    <property type="entry name" value="Cpn60/GroEL/TCP-1"/>
</dbReference>
<evidence type="ECO:0000313" key="5">
    <source>
        <dbReference type="Proteomes" id="UP001652741"/>
    </source>
</evidence>
<proteinExistence type="predicted"/>
<evidence type="ECO:0000313" key="6">
    <source>
        <dbReference type="RefSeq" id="XP_014011577.1"/>
    </source>
</evidence>
<dbReference type="InterPro" id="IPR027413">
    <property type="entry name" value="GROEL-like_equatorial_sf"/>
</dbReference>
<sequence>MQHVNTAGSPSPRARFERIQPTVIYTIYKIILNRGLRLNMIIDDHTPATDTPKIRKIPSWPGIPKQRPQEALHVEPCVALGQRLRPCYGPRGLDKSLLFRFPHGFSSSPVTSPDTLSVLTHMALEDPSALTLASAASTQAREHGDGAGMVLLLAASLLTQAKDLLTLGVTGAEIQGGYRQACGRALALLEGMACGALKDPREELDVRAILGPFLSSWQPGFEALLSGVVARCCVHSWRPITSGDRGEVWEGVTFDPSCVRVCTVLEKAIPDQGSETEDGQIETDGEELIQITGEEERTGDEEVQIMKEEGKEKGKEMESERTAEASEVEEGENETNINEALREEETKEELENQVKRRICQKMEDAMKQMDDEETEDDEGKEENTFDDWVDLGLEIWRARSEGEGEVWREGETEGETVEPEVQKVRGEERNRSDRRGLYEVLIHGSFAKLMSRCSTQRKIYKHITLVRSAQRRRRLHRPKGHLTSPTTHHHHSLKKTRQSPRKTPTSIPLWASVVVEEPLEEEACCKVTVTVRSPDQALLISAEAALRASLRVYCSLLAEPRVVPGAGASEVGLATGLTQNGLTLVGMEQLAVHAFAQALLEPVKALGENAGTPPDLAVLRGYKRRWKGKMDGTKGAYRGVLDRLGCKASAIEKATKASLAVLTELLSEIATEEDKTKIFFPVTTEQAWLPSLPP</sequence>
<feature type="compositionally biased region" description="Basic and acidic residues" evidence="4">
    <location>
        <begin position="420"/>
        <end position="430"/>
    </location>
</feature>
<dbReference type="Gene3D" id="1.10.560.10">
    <property type="entry name" value="GroEL-like equatorial domain"/>
    <property type="match status" value="2"/>
</dbReference>
<dbReference type="KEGG" id="sasa:106577772"/>
<dbReference type="PANTHER" id="PTHR11353">
    <property type="entry name" value="CHAPERONIN"/>
    <property type="match status" value="1"/>
</dbReference>
<gene>
    <name evidence="6" type="primary">LOC106577772</name>
</gene>
<dbReference type="OrthoDB" id="8859825at2759"/>
<evidence type="ECO:0000256" key="4">
    <source>
        <dbReference type="SAM" id="MobiDB-lite"/>
    </source>
</evidence>
<dbReference type="GeneID" id="106577772"/>
<keyword evidence="3" id="KW-0143">Chaperone</keyword>
<dbReference type="GO" id="GO:0005524">
    <property type="term" value="F:ATP binding"/>
    <property type="evidence" value="ECO:0007669"/>
    <property type="project" value="UniProtKB-KW"/>
</dbReference>
<feature type="compositionally biased region" description="Basic and acidic residues" evidence="4">
    <location>
        <begin position="340"/>
        <end position="349"/>
    </location>
</feature>
<name>A0A1S3N829_SALSA</name>
<feature type="region of interest" description="Disordered" evidence="4">
    <location>
        <begin position="472"/>
        <end position="504"/>
    </location>
</feature>
<dbReference type="AlphaFoldDB" id="A0A1S3N829"/>
<dbReference type="GO" id="GO:0140662">
    <property type="term" value="F:ATP-dependent protein folding chaperone"/>
    <property type="evidence" value="ECO:0007669"/>
    <property type="project" value="InterPro"/>
</dbReference>
<feature type="region of interest" description="Disordered" evidence="4">
    <location>
        <begin position="404"/>
        <end position="430"/>
    </location>
</feature>
<dbReference type="SUPFAM" id="SSF48592">
    <property type="entry name" value="GroEL equatorial domain-like"/>
    <property type="match status" value="1"/>
</dbReference>
<organism evidence="5 6">
    <name type="scientific">Salmo salar</name>
    <name type="common">Atlantic salmon</name>
    <dbReference type="NCBI Taxonomy" id="8030"/>
    <lineage>
        <taxon>Eukaryota</taxon>
        <taxon>Metazoa</taxon>
        <taxon>Chordata</taxon>
        <taxon>Craniata</taxon>
        <taxon>Vertebrata</taxon>
        <taxon>Euteleostomi</taxon>
        <taxon>Actinopterygii</taxon>
        <taxon>Neopterygii</taxon>
        <taxon>Teleostei</taxon>
        <taxon>Protacanthopterygii</taxon>
        <taxon>Salmoniformes</taxon>
        <taxon>Salmonidae</taxon>
        <taxon>Salmoninae</taxon>
        <taxon>Salmo</taxon>
    </lineage>
</organism>
<keyword evidence="2" id="KW-0067">ATP-binding</keyword>
<evidence type="ECO:0000256" key="1">
    <source>
        <dbReference type="ARBA" id="ARBA00022741"/>
    </source>
</evidence>
<keyword evidence="5" id="KW-1185">Reference proteome</keyword>
<reference evidence="6" key="1">
    <citation type="submission" date="2025-08" db="UniProtKB">
        <authorList>
            <consortium name="RefSeq"/>
        </authorList>
    </citation>
    <scope>IDENTIFICATION</scope>
</reference>
<evidence type="ECO:0000256" key="2">
    <source>
        <dbReference type="ARBA" id="ARBA00022840"/>
    </source>
</evidence>
<feature type="region of interest" description="Disordered" evidence="4">
    <location>
        <begin position="309"/>
        <end position="349"/>
    </location>
</feature>